<dbReference type="EMBL" id="WIWC01000005">
    <property type="protein sequence ID" value="MQT79437.1"/>
    <property type="molecule type" value="Genomic_DNA"/>
</dbReference>
<feature type="chain" id="PRO_5025362779" evidence="8">
    <location>
        <begin position="37"/>
        <end position="335"/>
    </location>
</feature>
<protein>
    <submittedName>
        <fullName evidence="10">Twin-arginine translocation pathway signal</fullName>
    </submittedName>
</protein>
<feature type="signal peptide" evidence="8">
    <location>
        <begin position="1"/>
        <end position="36"/>
    </location>
</feature>
<evidence type="ECO:0000256" key="6">
    <source>
        <dbReference type="ARBA" id="ARBA00022841"/>
    </source>
</evidence>
<evidence type="ECO:0000256" key="2">
    <source>
        <dbReference type="ARBA" id="ARBA00005182"/>
    </source>
</evidence>
<evidence type="ECO:0000256" key="8">
    <source>
        <dbReference type="SAM" id="SignalP"/>
    </source>
</evidence>
<feature type="domain" description="AlgX/AlgJ SGNH hydrolase-like" evidence="9">
    <location>
        <begin position="42"/>
        <end position="301"/>
    </location>
</feature>
<comment type="subcellular location">
    <subcellularLocation>
        <location evidence="1">Periplasm</location>
    </subcellularLocation>
</comment>
<evidence type="ECO:0000256" key="1">
    <source>
        <dbReference type="ARBA" id="ARBA00004418"/>
    </source>
</evidence>
<accession>A0A6A7YV78</accession>
<dbReference type="AlphaFoldDB" id="A0A6A7YV78"/>
<dbReference type="UniPathway" id="UPA00286"/>
<evidence type="ECO:0000256" key="3">
    <source>
        <dbReference type="ARBA" id="ARBA00022679"/>
    </source>
</evidence>
<keyword evidence="5" id="KW-0574">Periplasm</keyword>
<reference evidence="10" key="1">
    <citation type="submission" date="2019-10" db="EMBL/GenBank/DDBJ databases">
        <title>Evaluation of single-gene subtyping targets for Pseudomonas.</title>
        <authorList>
            <person name="Reichler S.J."/>
            <person name="Orsi R.H."/>
            <person name="Wiedmann M."/>
            <person name="Martin N.H."/>
            <person name="Murphy S.I."/>
        </authorList>
    </citation>
    <scope>NUCLEOTIDE SEQUENCE</scope>
    <source>
        <strain evidence="10">FSL R10-2339</strain>
    </source>
</reference>
<keyword evidence="3" id="KW-0808">Transferase</keyword>
<keyword evidence="6" id="KW-0016">Alginate biosynthesis</keyword>
<evidence type="ECO:0000313" key="10">
    <source>
        <dbReference type="EMBL" id="MQT79437.1"/>
    </source>
</evidence>
<keyword evidence="4 8" id="KW-0732">Signal</keyword>
<proteinExistence type="predicted"/>
<comment type="caution">
    <text evidence="10">The sequence shown here is derived from an EMBL/GenBank/DDBJ whole genome shotgun (WGS) entry which is preliminary data.</text>
</comment>
<evidence type="ECO:0000256" key="4">
    <source>
        <dbReference type="ARBA" id="ARBA00022729"/>
    </source>
</evidence>
<dbReference type="InterPro" id="IPR031811">
    <property type="entry name" value="ALGX/ALGJ_SGNH-like"/>
</dbReference>
<dbReference type="CDD" id="cd14443">
    <property type="entry name" value="AlgX_N_like_2"/>
    <property type="match status" value="1"/>
</dbReference>
<evidence type="ECO:0000259" key="9">
    <source>
        <dbReference type="Pfam" id="PF16822"/>
    </source>
</evidence>
<evidence type="ECO:0000256" key="7">
    <source>
        <dbReference type="ARBA" id="ARBA00023315"/>
    </source>
</evidence>
<dbReference type="Pfam" id="PF16822">
    <property type="entry name" value="ALGX"/>
    <property type="match status" value="1"/>
</dbReference>
<dbReference type="GO" id="GO:0042121">
    <property type="term" value="P:alginic acid biosynthetic process"/>
    <property type="evidence" value="ECO:0007669"/>
    <property type="project" value="UniProtKB-UniPathway"/>
</dbReference>
<name>A0A6A7YV78_9PSED</name>
<evidence type="ECO:0000256" key="5">
    <source>
        <dbReference type="ARBA" id="ARBA00022764"/>
    </source>
</evidence>
<dbReference type="GO" id="GO:0016746">
    <property type="term" value="F:acyltransferase activity"/>
    <property type="evidence" value="ECO:0007669"/>
    <property type="project" value="UniProtKB-KW"/>
</dbReference>
<organism evidence="10">
    <name type="scientific">Pseudomonas helleri</name>
    <dbReference type="NCBI Taxonomy" id="1608996"/>
    <lineage>
        <taxon>Bacteria</taxon>
        <taxon>Pseudomonadati</taxon>
        <taxon>Pseudomonadota</taxon>
        <taxon>Gammaproteobacteria</taxon>
        <taxon>Pseudomonadales</taxon>
        <taxon>Pseudomonadaceae</taxon>
        <taxon>Pseudomonas</taxon>
    </lineage>
</organism>
<keyword evidence="7" id="KW-0012">Acyltransferase</keyword>
<dbReference type="GO" id="GO:0042597">
    <property type="term" value="C:periplasmic space"/>
    <property type="evidence" value="ECO:0007669"/>
    <property type="project" value="UniProtKB-SubCell"/>
</dbReference>
<comment type="pathway">
    <text evidence="2">Glycan biosynthesis; alginate biosynthesis.</text>
</comment>
<gene>
    <name evidence="10" type="ORF">GHN86_05070</name>
</gene>
<sequence length="335" mass="36979">MLPMSLSSRLTHTFKRLGTPLLGATLVLSMSTVAKADDSSLVIRGSDGWLFPGWGSLTAVDAKGIDNSTALIKEARTELNKKGIQLQVVVLPDKTLFYQDKLPADKKLSPEVKQRYQLIMSKLKGAGISTFDDFALLNQLRNSGTDVFYRTDQHWTQPAADATAVSGAELIKREVPNLAGSPGTGMVLGKELKERRFGDLAERFLTPDQQKQTGRDTFVVRRQEAAAGLLDSAPAPVHVTGHSMVQPYFGFPQKLSNSLDRPVSVNWKPGNVGPWIMLLEYLESADFKKNPPQVLVWQMFEPSYSYGPQATGFWDNASNMSDSAWRQRLHGALGR</sequence>